<dbReference type="Proteomes" id="UP000002282">
    <property type="component" value="Chromosome X"/>
</dbReference>
<dbReference type="AlphaFoldDB" id="B4PZT7"/>
<reference evidence="1 2" key="2">
    <citation type="journal article" date="2007" name="PLoS Biol.">
        <title>Principles of genome evolution in the Drosophila melanogaster species group.</title>
        <authorList>
            <person name="Ranz J.M."/>
            <person name="Maurin D."/>
            <person name="Chan Y.S."/>
            <person name="von Grotthuss M."/>
            <person name="Hillier L.W."/>
            <person name="Roote J."/>
            <person name="Ashburner M."/>
            <person name="Bergman C.M."/>
        </authorList>
    </citation>
    <scope>NUCLEOTIDE SEQUENCE [LARGE SCALE GENOMIC DNA]</scope>
    <source>
        <strain evidence="2">Tai18E2 / Tucson 14021-0261.01</strain>
    </source>
</reference>
<evidence type="ECO:0000313" key="2">
    <source>
        <dbReference type="Proteomes" id="UP000002282"/>
    </source>
</evidence>
<dbReference type="Pfam" id="PF15960">
    <property type="entry name" value="DUF4763"/>
    <property type="match status" value="1"/>
</dbReference>
<sequence>MDRVTLMDTKAGETKEYSLDEELNLLRDLGDCHKANLADIDMIARTTVKCQYTIPRAYSADSQRIATSMERPPSTRPYEESDSLEEEMVALPCGMVEGEVTTDEETRTLSAIEGLDQILKRIDILQSQIRRSQQLENSTQQSEPSEDRISCSGLNAKQSEIRCIQRAQHHIQCQITELLWRYDAFRNMLRSLIQTWTCLERRIAVIRNQNLVHLAWTEECANDLSNCQHRHRSLAAVKLTKKMALLVTKTNMSSGFRYSRRYLRNALIARHVNDFRYEIAELKVLSEEIYTEIDGRLDQIKMKAQQFGVVISTTPRQSNLITDETLMNTQPTELTEGIDAFTVPRRSTIKD</sequence>
<dbReference type="EMBL" id="CM000162">
    <property type="protein sequence ID" value="EDX01154.1"/>
    <property type="molecule type" value="Genomic_DNA"/>
</dbReference>
<dbReference type="HOGENOM" id="CLU_960665_0_0_1"/>
<protein>
    <submittedName>
        <fullName evidence="1">Uncharacterized protein</fullName>
    </submittedName>
</protein>
<accession>B4PZT7</accession>
<dbReference type="OMA" id="CIQRAQH"/>
<gene>
    <name evidence="1" type="primary">Dyak\GE16827</name>
    <name evidence="1" type="synonym">dyak_GLEANR_18211</name>
    <name evidence="1" type="synonym">GE16827</name>
    <name evidence="1" type="ORF">Dyak_GE16827</name>
</gene>
<organism evidence="1 2">
    <name type="scientific">Drosophila yakuba</name>
    <name type="common">Fruit fly</name>
    <dbReference type="NCBI Taxonomy" id="7245"/>
    <lineage>
        <taxon>Eukaryota</taxon>
        <taxon>Metazoa</taxon>
        <taxon>Ecdysozoa</taxon>
        <taxon>Arthropoda</taxon>
        <taxon>Hexapoda</taxon>
        <taxon>Insecta</taxon>
        <taxon>Pterygota</taxon>
        <taxon>Neoptera</taxon>
        <taxon>Endopterygota</taxon>
        <taxon>Diptera</taxon>
        <taxon>Brachycera</taxon>
        <taxon>Muscomorpha</taxon>
        <taxon>Ephydroidea</taxon>
        <taxon>Drosophilidae</taxon>
        <taxon>Drosophila</taxon>
        <taxon>Sophophora</taxon>
    </lineage>
</organism>
<reference evidence="1 2" key="1">
    <citation type="journal article" date="2007" name="Nature">
        <title>Evolution of genes and genomes on the Drosophila phylogeny.</title>
        <authorList>
            <consortium name="Drosophila 12 Genomes Consortium"/>
            <person name="Clark A.G."/>
            <person name="Eisen M.B."/>
            <person name="Smith D.R."/>
            <person name="Bergman C.M."/>
            <person name="Oliver B."/>
            <person name="Markow T.A."/>
            <person name="Kaufman T.C."/>
            <person name="Kellis M."/>
            <person name="Gelbart W."/>
            <person name="Iyer V.N."/>
            <person name="Pollard D.A."/>
            <person name="Sackton T.B."/>
            <person name="Larracuente A.M."/>
            <person name="Singh N.D."/>
            <person name="Abad J.P."/>
            <person name="Abt D.N."/>
            <person name="Adryan B."/>
            <person name="Aguade M."/>
            <person name="Akashi H."/>
            <person name="Anderson W.W."/>
            <person name="Aquadro C.F."/>
            <person name="Ardell D.H."/>
            <person name="Arguello R."/>
            <person name="Artieri C.G."/>
            <person name="Barbash D.A."/>
            <person name="Barker D."/>
            <person name="Barsanti P."/>
            <person name="Batterham P."/>
            <person name="Batzoglou S."/>
            <person name="Begun D."/>
            <person name="Bhutkar A."/>
            <person name="Blanco E."/>
            <person name="Bosak S.A."/>
            <person name="Bradley R.K."/>
            <person name="Brand A.D."/>
            <person name="Brent M.R."/>
            <person name="Brooks A.N."/>
            <person name="Brown R.H."/>
            <person name="Butlin R.K."/>
            <person name="Caggese C."/>
            <person name="Calvi B.R."/>
            <person name="Bernardo de Carvalho A."/>
            <person name="Caspi A."/>
            <person name="Castrezana S."/>
            <person name="Celniker S.E."/>
            <person name="Chang J.L."/>
            <person name="Chapple C."/>
            <person name="Chatterji S."/>
            <person name="Chinwalla A."/>
            <person name="Civetta A."/>
            <person name="Clifton S.W."/>
            <person name="Comeron J.M."/>
            <person name="Costello J.C."/>
            <person name="Coyne J.A."/>
            <person name="Daub J."/>
            <person name="David R.G."/>
            <person name="Delcher A.L."/>
            <person name="Delehaunty K."/>
            <person name="Do C.B."/>
            <person name="Ebling H."/>
            <person name="Edwards K."/>
            <person name="Eickbush T."/>
            <person name="Evans J.D."/>
            <person name="Filipski A."/>
            <person name="Findeiss S."/>
            <person name="Freyhult E."/>
            <person name="Fulton L."/>
            <person name="Fulton R."/>
            <person name="Garcia A.C."/>
            <person name="Gardiner A."/>
            <person name="Garfield D.A."/>
            <person name="Garvin B.E."/>
            <person name="Gibson G."/>
            <person name="Gilbert D."/>
            <person name="Gnerre S."/>
            <person name="Godfrey J."/>
            <person name="Good R."/>
            <person name="Gotea V."/>
            <person name="Gravely B."/>
            <person name="Greenberg A.J."/>
            <person name="Griffiths-Jones S."/>
            <person name="Gross S."/>
            <person name="Guigo R."/>
            <person name="Gustafson E.A."/>
            <person name="Haerty W."/>
            <person name="Hahn M.W."/>
            <person name="Halligan D.L."/>
            <person name="Halpern A.L."/>
            <person name="Halter G.M."/>
            <person name="Han M.V."/>
            <person name="Heger A."/>
            <person name="Hillier L."/>
            <person name="Hinrichs A.S."/>
            <person name="Holmes I."/>
            <person name="Hoskins R.A."/>
            <person name="Hubisz M.J."/>
            <person name="Hultmark D."/>
            <person name="Huntley M.A."/>
            <person name="Jaffe D.B."/>
            <person name="Jagadeeshan S."/>
            <person name="Jeck W.R."/>
            <person name="Johnson J."/>
            <person name="Jones C.D."/>
            <person name="Jordan W.C."/>
            <person name="Karpen G.H."/>
            <person name="Kataoka E."/>
            <person name="Keightley P.D."/>
            <person name="Kheradpour P."/>
            <person name="Kirkness E.F."/>
            <person name="Koerich L.B."/>
            <person name="Kristiansen K."/>
            <person name="Kudrna D."/>
            <person name="Kulathinal R.J."/>
            <person name="Kumar S."/>
            <person name="Kwok R."/>
            <person name="Lander E."/>
            <person name="Langley C.H."/>
            <person name="Lapoint R."/>
            <person name="Lazzaro B.P."/>
            <person name="Lee S.J."/>
            <person name="Levesque L."/>
            <person name="Li R."/>
            <person name="Lin C.F."/>
            <person name="Lin M.F."/>
            <person name="Lindblad-Toh K."/>
            <person name="Llopart A."/>
            <person name="Long M."/>
            <person name="Low L."/>
            <person name="Lozovsky E."/>
            <person name="Lu J."/>
            <person name="Luo M."/>
            <person name="Machado C.A."/>
            <person name="Makalowski W."/>
            <person name="Marzo M."/>
            <person name="Matsuda M."/>
            <person name="Matzkin L."/>
            <person name="McAllister B."/>
            <person name="McBride C.S."/>
            <person name="McKernan B."/>
            <person name="McKernan K."/>
            <person name="Mendez-Lago M."/>
            <person name="Minx P."/>
            <person name="Mollenhauer M.U."/>
            <person name="Montooth K."/>
            <person name="Mount S.M."/>
            <person name="Mu X."/>
            <person name="Myers E."/>
            <person name="Negre B."/>
            <person name="Newfeld S."/>
            <person name="Nielsen R."/>
            <person name="Noor M.A."/>
            <person name="O'Grady P."/>
            <person name="Pachter L."/>
            <person name="Papaceit M."/>
            <person name="Parisi M.J."/>
            <person name="Parisi M."/>
            <person name="Parts L."/>
            <person name="Pedersen J.S."/>
            <person name="Pesole G."/>
            <person name="Phillippy A.M."/>
            <person name="Ponting C.P."/>
            <person name="Pop M."/>
            <person name="Porcelli D."/>
            <person name="Powell J.R."/>
            <person name="Prohaska S."/>
            <person name="Pruitt K."/>
            <person name="Puig M."/>
            <person name="Quesneville H."/>
            <person name="Ram K.R."/>
            <person name="Rand D."/>
            <person name="Rasmussen M.D."/>
            <person name="Reed L.K."/>
            <person name="Reenan R."/>
            <person name="Reily A."/>
            <person name="Remington K.A."/>
            <person name="Rieger T.T."/>
            <person name="Ritchie M.G."/>
            <person name="Robin C."/>
            <person name="Rogers Y.H."/>
            <person name="Rohde C."/>
            <person name="Rozas J."/>
            <person name="Rubenfield M.J."/>
            <person name="Ruiz A."/>
            <person name="Russo S."/>
            <person name="Salzberg S.L."/>
            <person name="Sanchez-Gracia A."/>
            <person name="Saranga D.J."/>
            <person name="Sato H."/>
            <person name="Schaeffer S.W."/>
            <person name="Schatz M.C."/>
            <person name="Schlenke T."/>
            <person name="Schwartz R."/>
            <person name="Segarra C."/>
            <person name="Singh R.S."/>
            <person name="Sirot L."/>
            <person name="Sirota M."/>
            <person name="Sisneros N.B."/>
            <person name="Smith C.D."/>
            <person name="Smith T.F."/>
            <person name="Spieth J."/>
            <person name="Stage D.E."/>
            <person name="Stark A."/>
            <person name="Stephan W."/>
            <person name="Strausberg R.L."/>
            <person name="Strempel S."/>
            <person name="Sturgill D."/>
            <person name="Sutton G."/>
            <person name="Sutton G.G."/>
            <person name="Tao W."/>
            <person name="Teichmann S."/>
            <person name="Tobari Y.N."/>
            <person name="Tomimura Y."/>
            <person name="Tsolas J.M."/>
            <person name="Valente V.L."/>
            <person name="Venter E."/>
            <person name="Venter J.C."/>
            <person name="Vicario S."/>
            <person name="Vieira F.G."/>
            <person name="Vilella A.J."/>
            <person name="Villasante A."/>
            <person name="Walenz B."/>
            <person name="Wang J."/>
            <person name="Wasserman M."/>
            <person name="Watts T."/>
            <person name="Wilson D."/>
            <person name="Wilson R.K."/>
            <person name="Wing R.A."/>
            <person name="Wolfner M.F."/>
            <person name="Wong A."/>
            <person name="Wong G.K."/>
            <person name="Wu C.I."/>
            <person name="Wu G."/>
            <person name="Yamamoto D."/>
            <person name="Yang H.P."/>
            <person name="Yang S.P."/>
            <person name="Yorke J.A."/>
            <person name="Yoshida K."/>
            <person name="Zdobnov E."/>
            <person name="Zhang P."/>
            <person name="Zhang Y."/>
            <person name="Zimin A.V."/>
            <person name="Baldwin J."/>
            <person name="Abdouelleil A."/>
            <person name="Abdulkadir J."/>
            <person name="Abebe A."/>
            <person name="Abera B."/>
            <person name="Abreu J."/>
            <person name="Acer S.C."/>
            <person name="Aftuck L."/>
            <person name="Alexander A."/>
            <person name="An P."/>
            <person name="Anderson E."/>
            <person name="Anderson S."/>
            <person name="Arachi H."/>
            <person name="Azer M."/>
            <person name="Bachantsang P."/>
            <person name="Barry A."/>
            <person name="Bayul T."/>
            <person name="Berlin A."/>
            <person name="Bessette D."/>
            <person name="Bloom T."/>
            <person name="Blye J."/>
            <person name="Boguslavskiy L."/>
            <person name="Bonnet C."/>
            <person name="Boukhgalter B."/>
            <person name="Bourzgui I."/>
            <person name="Brown A."/>
            <person name="Cahill P."/>
            <person name="Channer S."/>
            <person name="Cheshatsang Y."/>
            <person name="Chuda L."/>
            <person name="Citroen M."/>
            <person name="Collymore A."/>
            <person name="Cooke P."/>
            <person name="Costello M."/>
            <person name="D'Aco K."/>
            <person name="Daza R."/>
            <person name="De Haan G."/>
            <person name="DeGray S."/>
            <person name="DeMaso C."/>
            <person name="Dhargay N."/>
            <person name="Dooley K."/>
            <person name="Dooley E."/>
            <person name="Doricent M."/>
            <person name="Dorje P."/>
            <person name="Dorjee K."/>
            <person name="Dupes A."/>
            <person name="Elong R."/>
            <person name="Falk J."/>
            <person name="Farina A."/>
            <person name="Faro S."/>
            <person name="Ferguson D."/>
            <person name="Fisher S."/>
            <person name="Foley C.D."/>
            <person name="Franke A."/>
            <person name="Friedrich D."/>
            <person name="Gadbois L."/>
            <person name="Gearin G."/>
            <person name="Gearin C.R."/>
            <person name="Giannoukos G."/>
            <person name="Goode T."/>
            <person name="Graham J."/>
            <person name="Grandbois E."/>
            <person name="Grewal S."/>
            <person name="Gyaltsen K."/>
            <person name="Hafez N."/>
            <person name="Hagos B."/>
            <person name="Hall J."/>
            <person name="Henson C."/>
            <person name="Hollinger A."/>
            <person name="Honan T."/>
            <person name="Huard M.D."/>
            <person name="Hughes L."/>
            <person name="Hurhula B."/>
            <person name="Husby M.E."/>
            <person name="Kamat A."/>
            <person name="Kanga B."/>
            <person name="Kashin S."/>
            <person name="Khazanovich D."/>
            <person name="Kisner P."/>
            <person name="Lance K."/>
            <person name="Lara M."/>
            <person name="Lee W."/>
            <person name="Lennon N."/>
            <person name="Letendre F."/>
            <person name="LeVine R."/>
            <person name="Lipovsky A."/>
            <person name="Liu X."/>
            <person name="Liu J."/>
            <person name="Liu S."/>
            <person name="Lokyitsang T."/>
            <person name="Lokyitsang Y."/>
            <person name="Lubonja R."/>
            <person name="Lui A."/>
            <person name="MacDonald P."/>
            <person name="Magnisalis V."/>
            <person name="Maru K."/>
            <person name="Matthews C."/>
            <person name="McCusker W."/>
            <person name="McDonough S."/>
            <person name="Mehta T."/>
            <person name="Meldrim J."/>
            <person name="Meneus L."/>
            <person name="Mihai O."/>
            <person name="Mihalev A."/>
            <person name="Mihova T."/>
            <person name="Mittelman R."/>
            <person name="Mlenga V."/>
            <person name="Montmayeur A."/>
            <person name="Mulrain L."/>
            <person name="Navidi A."/>
            <person name="Naylor J."/>
            <person name="Negash T."/>
            <person name="Nguyen T."/>
            <person name="Nguyen N."/>
            <person name="Nicol R."/>
            <person name="Norbu C."/>
            <person name="Norbu N."/>
            <person name="Novod N."/>
            <person name="O'Neill B."/>
            <person name="Osman S."/>
            <person name="Markiewicz E."/>
            <person name="Oyono O.L."/>
            <person name="Patti C."/>
            <person name="Phunkhang P."/>
            <person name="Pierre F."/>
            <person name="Priest M."/>
            <person name="Raghuraman S."/>
            <person name="Rege F."/>
            <person name="Reyes R."/>
            <person name="Rise C."/>
            <person name="Rogov P."/>
            <person name="Ross K."/>
            <person name="Ryan E."/>
            <person name="Settipalli S."/>
            <person name="Shea T."/>
            <person name="Sherpa N."/>
            <person name="Shi L."/>
            <person name="Shih D."/>
            <person name="Sparrow T."/>
            <person name="Spaulding J."/>
            <person name="Stalker J."/>
            <person name="Stange-Thomann N."/>
            <person name="Stavropoulos S."/>
            <person name="Stone C."/>
            <person name="Strader C."/>
            <person name="Tesfaye S."/>
            <person name="Thomson T."/>
            <person name="Thoulutsang Y."/>
            <person name="Thoulutsang D."/>
            <person name="Topham K."/>
            <person name="Topping I."/>
            <person name="Tsamla T."/>
            <person name="Vassiliev H."/>
            <person name="Vo A."/>
            <person name="Wangchuk T."/>
            <person name="Wangdi T."/>
            <person name="Weiand M."/>
            <person name="Wilkinson J."/>
            <person name="Wilson A."/>
            <person name="Yadav S."/>
            <person name="Young G."/>
            <person name="Yu Q."/>
            <person name="Zembek L."/>
            <person name="Zhong D."/>
            <person name="Zimmer A."/>
            <person name="Zwirko Z."/>
            <person name="Jaffe D.B."/>
            <person name="Alvarez P."/>
            <person name="Brockman W."/>
            <person name="Butler J."/>
            <person name="Chin C."/>
            <person name="Gnerre S."/>
            <person name="Grabherr M."/>
            <person name="Kleber M."/>
            <person name="Mauceli E."/>
            <person name="MacCallum I."/>
        </authorList>
    </citation>
    <scope>NUCLEOTIDE SEQUENCE [LARGE SCALE GENOMIC DNA]</scope>
    <source>
        <strain evidence="2">Tai18E2 / Tucson 14021-0261.01</strain>
    </source>
</reference>
<dbReference type="InterPro" id="IPR031883">
    <property type="entry name" value="DUF4763"/>
</dbReference>
<dbReference type="PhylomeDB" id="B4PZT7"/>
<proteinExistence type="predicted"/>
<dbReference type="SMR" id="B4PZT7"/>
<keyword evidence="2" id="KW-1185">Reference proteome</keyword>
<dbReference type="KEGG" id="dya:Dyak_GE16827"/>
<evidence type="ECO:0000313" key="1">
    <source>
        <dbReference type="EMBL" id="EDX01154.1"/>
    </source>
</evidence>
<name>B4PZT7_DROYA</name>
<dbReference type="OrthoDB" id="7858329at2759"/>